<evidence type="ECO:0000313" key="3">
    <source>
        <dbReference type="Proteomes" id="UP000054549"/>
    </source>
</evidence>
<dbReference type="SMART" id="SM00558">
    <property type="entry name" value="JmjC"/>
    <property type="match status" value="1"/>
</dbReference>
<dbReference type="Proteomes" id="UP000054549">
    <property type="component" value="Unassembled WGS sequence"/>
</dbReference>
<feature type="domain" description="JmjC" evidence="1">
    <location>
        <begin position="195"/>
        <end position="362"/>
    </location>
</feature>
<gene>
    <name evidence="2" type="ORF">M378DRAFT_68924</name>
</gene>
<dbReference type="EMBL" id="KN818225">
    <property type="protein sequence ID" value="KIL69641.1"/>
    <property type="molecule type" value="Genomic_DNA"/>
</dbReference>
<dbReference type="InterPro" id="IPR041667">
    <property type="entry name" value="Cupin_8"/>
</dbReference>
<dbReference type="CDD" id="cd02208">
    <property type="entry name" value="cupin_RmlC-like"/>
    <property type="match status" value="1"/>
</dbReference>
<reference evidence="2 3" key="1">
    <citation type="submission" date="2014-04" db="EMBL/GenBank/DDBJ databases">
        <title>Evolutionary Origins and Diversification of the Mycorrhizal Mutualists.</title>
        <authorList>
            <consortium name="DOE Joint Genome Institute"/>
            <consortium name="Mycorrhizal Genomics Consortium"/>
            <person name="Kohler A."/>
            <person name="Kuo A."/>
            <person name="Nagy L.G."/>
            <person name="Floudas D."/>
            <person name="Copeland A."/>
            <person name="Barry K.W."/>
            <person name="Cichocki N."/>
            <person name="Veneault-Fourrey C."/>
            <person name="LaButti K."/>
            <person name="Lindquist E.A."/>
            <person name="Lipzen A."/>
            <person name="Lundell T."/>
            <person name="Morin E."/>
            <person name="Murat C."/>
            <person name="Riley R."/>
            <person name="Ohm R."/>
            <person name="Sun H."/>
            <person name="Tunlid A."/>
            <person name="Henrissat B."/>
            <person name="Grigoriev I.V."/>
            <person name="Hibbett D.S."/>
            <person name="Martin F."/>
        </authorList>
    </citation>
    <scope>NUCLEOTIDE SEQUENCE [LARGE SCALE GENOMIC DNA]</scope>
    <source>
        <strain evidence="2 3">Koide BX008</strain>
    </source>
</reference>
<dbReference type="OrthoDB" id="47172at2759"/>
<evidence type="ECO:0000259" key="1">
    <source>
        <dbReference type="PROSITE" id="PS51184"/>
    </source>
</evidence>
<dbReference type="PANTHER" id="PTHR12461:SF94">
    <property type="entry name" value="JMJC DOMAIN-CONTAINING PROTEIN"/>
    <property type="match status" value="1"/>
</dbReference>
<accession>A0A0C2XJK3</accession>
<keyword evidence="3" id="KW-1185">Reference proteome</keyword>
<dbReference type="PROSITE" id="PS51184">
    <property type="entry name" value="JMJC"/>
    <property type="match status" value="1"/>
</dbReference>
<protein>
    <recommendedName>
        <fullName evidence="1">JmjC domain-containing protein</fullName>
    </recommendedName>
</protein>
<dbReference type="STRING" id="946122.A0A0C2XJK3"/>
<dbReference type="AlphaFoldDB" id="A0A0C2XJK3"/>
<proteinExistence type="predicted"/>
<dbReference type="Gene3D" id="2.60.120.650">
    <property type="entry name" value="Cupin"/>
    <property type="match status" value="1"/>
</dbReference>
<dbReference type="HOGENOM" id="CLU_016785_0_1_1"/>
<sequence>MASASSPAALYQWRCLHTDSSIIRSIMSLNKAAPLEAVSSLDTAIIISGATGINRLQLVQDLIQEIQNRYIPRPQFSGQFNYPIRGAIPVVQPESAALSISRLDSPPSLLTFQSRYYQEPFIVPGYAKDWPAMQEHPWRSAAYLRSISGAGRVVPVEIGEDYRSDDWSQKLVSWDDFLSTLDFVDQPCSNGTKTMYLAQHNIFMQFPVLHADIMVPDYVYADLSNSNHVAPENDEGLVTNAWLGPRGTISPAHTDPYYNMYVQLVGCKTVWLAPPDISSWMYPCTQLAPPEPDSKPEMSNTTRVDVFGKRTINENQFPDFWKEVVPRAMSYTLSAGDLLYIPAGWWHSMRSEETSISVSMWF</sequence>
<dbReference type="InParanoid" id="A0A0C2XJK3"/>
<dbReference type="InterPro" id="IPR003347">
    <property type="entry name" value="JmjC_dom"/>
</dbReference>
<evidence type="ECO:0000313" key="2">
    <source>
        <dbReference type="EMBL" id="KIL69641.1"/>
    </source>
</evidence>
<dbReference type="PANTHER" id="PTHR12461">
    <property type="entry name" value="HYPOXIA-INDUCIBLE FACTOR 1 ALPHA INHIBITOR-RELATED"/>
    <property type="match status" value="1"/>
</dbReference>
<dbReference type="SUPFAM" id="SSF51197">
    <property type="entry name" value="Clavaminate synthase-like"/>
    <property type="match status" value="1"/>
</dbReference>
<name>A0A0C2XJK3_AMAMK</name>
<dbReference type="Pfam" id="PF13621">
    <property type="entry name" value="Cupin_8"/>
    <property type="match status" value="1"/>
</dbReference>
<organism evidence="2 3">
    <name type="scientific">Amanita muscaria (strain Koide BX008)</name>
    <dbReference type="NCBI Taxonomy" id="946122"/>
    <lineage>
        <taxon>Eukaryota</taxon>
        <taxon>Fungi</taxon>
        <taxon>Dikarya</taxon>
        <taxon>Basidiomycota</taxon>
        <taxon>Agaricomycotina</taxon>
        <taxon>Agaricomycetes</taxon>
        <taxon>Agaricomycetidae</taxon>
        <taxon>Agaricales</taxon>
        <taxon>Pluteineae</taxon>
        <taxon>Amanitaceae</taxon>
        <taxon>Amanita</taxon>
    </lineage>
</organism>